<reference evidence="2 3" key="1">
    <citation type="journal article" date="2002" name="Genome Res.">
        <title>The genome of Methanosarcina acetivorans reveals extensive metabolic and physiological diversity.</title>
        <authorList>
            <person name="Galagan J.E."/>
            <person name="Nusbaum C."/>
            <person name="Roy A."/>
            <person name="Endrizzi M.G."/>
            <person name="Macdonald P."/>
            <person name="FitzHugh W."/>
            <person name="Calvo S."/>
            <person name="Engels R."/>
            <person name="Smirnov S."/>
            <person name="Atnoor D."/>
            <person name="Brown A."/>
            <person name="Allen N."/>
            <person name="Naylor J."/>
            <person name="Stange-Thomann N."/>
            <person name="DeArellano K."/>
            <person name="Johnson R."/>
            <person name="Linton L."/>
            <person name="McEwan P."/>
            <person name="McKernan K."/>
            <person name="Talamas J."/>
            <person name="Tirrell A."/>
            <person name="Ye W."/>
            <person name="Zimmer A."/>
            <person name="Barber R.D."/>
            <person name="Cann I."/>
            <person name="Graham D.E."/>
            <person name="Grahame D.A."/>
            <person name="Guss A."/>
            <person name="Hedderich R."/>
            <person name="Ingram-Smith C."/>
            <person name="Kuettner C.H."/>
            <person name="Krzycki J.A."/>
            <person name="Leigh J.A."/>
            <person name="Li W."/>
            <person name="Liu J."/>
            <person name="Mukhopadhyay B."/>
            <person name="Reeve J.N."/>
            <person name="Smith K."/>
            <person name="Springer T.A."/>
            <person name="Umayam L.A."/>
            <person name="White O."/>
            <person name="White R.H."/>
            <person name="de Macario E.C."/>
            <person name="Ferry J.G."/>
            <person name="Jarrell K.F."/>
            <person name="Jing H."/>
            <person name="Macario A.J.L."/>
            <person name="Paulsen I."/>
            <person name="Pritchett M."/>
            <person name="Sowers K.R."/>
            <person name="Swanson R.V."/>
            <person name="Zinder S.H."/>
            <person name="Lander E."/>
            <person name="Metcalf W.W."/>
            <person name="Birren B."/>
        </authorList>
    </citation>
    <scope>NUCLEOTIDE SEQUENCE [LARGE SCALE GENOMIC DNA]</scope>
    <source>
        <strain evidence="3">ATCC 35395 / DSM 2834 / JCM 12185 / C2A</strain>
    </source>
</reference>
<keyword evidence="1" id="KW-0812">Transmembrane</keyword>
<dbReference type="EMBL" id="AE010299">
    <property type="protein sequence ID" value="AAM07730.1"/>
    <property type="molecule type" value="Genomic_DNA"/>
</dbReference>
<dbReference type="STRING" id="188937.MA_4388"/>
<evidence type="ECO:0000256" key="1">
    <source>
        <dbReference type="SAM" id="Phobius"/>
    </source>
</evidence>
<accession>Q8THX0</accession>
<dbReference type="InParanoid" id="Q8THX0"/>
<dbReference type="AlphaFoldDB" id="Q8THX0"/>
<dbReference type="HOGENOM" id="CLU_2534645_0_0_2"/>
<sequence>MLIACLIHHKGRNITPFLPGVSSRWGYLSYASGFTFFPLNPKWQKGLKRAFLLIFFFEFFPLILFLRGDSGFEYQVVFPASRQ</sequence>
<protein>
    <submittedName>
        <fullName evidence="2">Uncharacterized protein</fullName>
    </submittedName>
</protein>
<keyword evidence="3" id="KW-1185">Reference proteome</keyword>
<name>Q8THX0_METAC</name>
<dbReference type="KEGG" id="mac:MA_4388"/>
<proteinExistence type="predicted"/>
<feature type="transmembrane region" description="Helical" evidence="1">
    <location>
        <begin position="50"/>
        <end position="68"/>
    </location>
</feature>
<organism evidence="2 3">
    <name type="scientific">Methanosarcina acetivorans (strain ATCC 35395 / DSM 2834 / JCM 12185 / C2A)</name>
    <dbReference type="NCBI Taxonomy" id="188937"/>
    <lineage>
        <taxon>Archaea</taxon>
        <taxon>Methanobacteriati</taxon>
        <taxon>Methanobacteriota</taxon>
        <taxon>Stenosarchaea group</taxon>
        <taxon>Methanomicrobia</taxon>
        <taxon>Methanosarcinales</taxon>
        <taxon>Methanosarcinaceae</taxon>
        <taxon>Methanosarcina</taxon>
    </lineage>
</organism>
<keyword evidence="1" id="KW-1133">Transmembrane helix</keyword>
<gene>
    <name evidence="2" type="ordered locus">MA_4388</name>
</gene>
<keyword evidence="1" id="KW-0472">Membrane</keyword>
<evidence type="ECO:0000313" key="2">
    <source>
        <dbReference type="EMBL" id="AAM07730.1"/>
    </source>
</evidence>
<dbReference type="EnsemblBacteria" id="AAM07730">
    <property type="protein sequence ID" value="AAM07730"/>
    <property type="gene ID" value="MA_4388"/>
</dbReference>
<evidence type="ECO:0000313" key="3">
    <source>
        <dbReference type="Proteomes" id="UP000002487"/>
    </source>
</evidence>
<dbReference type="Proteomes" id="UP000002487">
    <property type="component" value="Chromosome"/>
</dbReference>